<dbReference type="EMBL" id="BART01013132">
    <property type="protein sequence ID" value="GAG88941.1"/>
    <property type="molecule type" value="Genomic_DNA"/>
</dbReference>
<evidence type="ECO:0008006" key="2">
    <source>
        <dbReference type="Google" id="ProtNLM"/>
    </source>
</evidence>
<name>X1CXJ7_9ZZZZ</name>
<sequence length="90" mass="9914">AGQPKNLLYPAGVSDRSDPKIVHLDGLNLSRAWCMFEIAKILPENHAARDMLIASGTRHANATLPHISSGLYEGEHWLASFAVYQLSIME</sequence>
<comment type="caution">
    <text evidence="1">The sequence shown here is derived from an EMBL/GenBank/DDBJ whole genome shotgun (WGS) entry which is preliminary data.</text>
</comment>
<dbReference type="AlphaFoldDB" id="X1CXJ7"/>
<organism evidence="1">
    <name type="scientific">marine sediment metagenome</name>
    <dbReference type="NCBI Taxonomy" id="412755"/>
    <lineage>
        <taxon>unclassified sequences</taxon>
        <taxon>metagenomes</taxon>
        <taxon>ecological metagenomes</taxon>
    </lineage>
</organism>
<dbReference type="InterPro" id="IPR021365">
    <property type="entry name" value="DUF2891"/>
</dbReference>
<proteinExistence type="predicted"/>
<evidence type="ECO:0000313" key="1">
    <source>
        <dbReference type="EMBL" id="GAG88941.1"/>
    </source>
</evidence>
<feature type="non-terminal residue" evidence="1">
    <location>
        <position position="1"/>
    </location>
</feature>
<dbReference type="Pfam" id="PF11199">
    <property type="entry name" value="DUF2891"/>
    <property type="match status" value="1"/>
</dbReference>
<accession>X1CXJ7</accession>
<gene>
    <name evidence="1" type="ORF">S01H4_27033</name>
</gene>
<protein>
    <recommendedName>
        <fullName evidence="2">DUF2891 domain-containing protein</fullName>
    </recommendedName>
</protein>
<reference evidence="1" key="1">
    <citation type="journal article" date="2014" name="Front. Microbiol.">
        <title>High frequency of phylogenetically diverse reductive dehalogenase-homologous genes in deep subseafloor sedimentary metagenomes.</title>
        <authorList>
            <person name="Kawai M."/>
            <person name="Futagami T."/>
            <person name="Toyoda A."/>
            <person name="Takaki Y."/>
            <person name="Nishi S."/>
            <person name="Hori S."/>
            <person name="Arai W."/>
            <person name="Tsubouchi T."/>
            <person name="Morono Y."/>
            <person name="Uchiyama I."/>
            <person name="Ito T."/>
            <person name="Fujiyama A."/>
            <person name="Inagaki F."/>
            <person name="Takami H."/>
        </authorList>
    </citation>
    <scope>NUCLEOTIDE SEQUENCE</scope>
    <source>
        <strain evidence="1">Expedition CK06-06</strain>
    </source>
</reference>